<dbReference type="KEGG" id="gps:C427_3065"/>
<dbReference type="Proteomes" id="UP000011864">
    <property type="component" value="Chromosome"/>
</dbReference>
<reference evidence="1 2" key="1">
    <citation type="journal article" date="2013" name="Genome Announc.">
        <title>Complete Genome Sequence of Glaciecola psychrophila Strain 170T.</title>
        <authorList>
            <person name="Yin J."/>
            <person name="Chen J."/>
            <person name="Liu G."/>
            <person name="Yu Y."/>
            <person name="Song L."/>
            <person name="Wang X."/>
            <person name="Qu X."/>
        </authorList>
    </citation>
    <scope>NUCLEOTIDE SEQUENCE [LARGE SCALE GENOMIC DNA]</scope>
    <source>
        <strain evidence="1 2">170</strain>
    </source>
</reference>
<organism evidence="1 2">
    <name type="scientific">Paraglaciecola psychrophila 170</name>
    <dbReference type="NCBI Taxonomy" id="1129794"/>
    <lineage>
        <taxon>Bacteria</taxon>
        <taxon>Pseudomonadati</taxon>
        <taxon>Pseudomonadota</taxon>
        <taxon>Gammaproteobacteria</taxon>
        <taxon>Alteromonadales</taxon>
        <taxon>Alteromonadaceae</taxon>
        <taxon>Paraglaciecola</taxon>
    </lineage>
</organism>
<dbReference type="STRING" id="1129794.C427_3065"/>
<gene>
    <name evidence="1" type="ORF">C427_3065</name>
</gene>
<accession>M4RSH7</accession>
<evidence type="ECO:0000313" key="1">
    <source>
        <dbReference type="EMBL" id="AGH45174.1"/>
    </source>
</evidence>
<protein>
    <submittedName>
        <fullName evidence="1">Uncharacterized protein</fullName>
    </submittedName>
</protein>
<keyword evidence="2" id="KW-1185">Reference proteome</keyword>
<dbReference type="HOGENOM" id="CLU_3314113_0_0_6"/>
<name>M4RSH7_9ALTE</name>
<dbReference type="EMBL" id="CP003837">
    <property type="protein sequence ID" value="AGH45174.1"/>
    <property type="molecule type" value="Genomic_DNA"/>
</dbReference>
<dbReference type="PATRIC" id="fig|1129794.4.peg.3048"/>
<sequence>MVNKSTITHQALDIRHYRFVSHYSETHSSHWGIHAMENL</sequence>
<proteinExistence type="predicted"/>
<evidence type="ECO:0000313" key="2">
    <source>
        <dbReference type="Proteomes" id="UP000011864"/>
    </source>
</evidence>
<dbReference type="AlphaFoldDB" id="M4RSH7"/>